<feature type="binding site" evidence="4">
    <location>
        <position position="54"/>
    </location>
    <ligand>
        <name>substrate</name>
    </ligand>
</feature>
<feature type="binding site" evidence="4">
    <location>
        <position position="49"/>
    </location>
    <ligand>
        <name>substrate</name>
    </ligand>
</feature>
<dbReference type="SUPFAM" id="SSF100950">
    <property type="entry name" value="NagB/RpiA/CoA transferase-like"/>
    <property type="match status" value="1"/>
</dbReference>
<dbReference type="RefSeq" id="WP_151681054.1">
    <property type="nucleotide sequence ID" value="NZ_BKZP01000001.1"/>
</dbReference>
<dbReference type="NCBIfam" id="TIGR02727">
    <property type="entry name" value="MTHFS_bact"/>
    <property type="match status" value="1"/>
</dbReference>
<organism evidence="6 7">
    <name type="scientific">Weizmannia acidilactici</name>
    <dbReference type="NCBI Taxonomy" id="2607726"/>
    <lineage>
        <taxon>Bacteria</taxon>
        <taxon>Bacillati</taxon>
        <taxon>Bacillota</taxon>
        <taxon>Bacilli</taxon>
        <taxon>Bacillales</taxon>
        <taxon>Bacillaceae</taxon>
        <taxon>Heyndrickxia</taxon>
    </lineage>
</organism>
<comment type="cofactor">
    <cofactor evidence="5">
        <name>Mg(2+)</name>
        <dbReference type="ChEBI" id="CHEBI:18420"/>
    </cofactor>
</comment>
<dbReference type="GO" id="GO:0035999">
    <property type="term" value="P:tetrahydrofolate interconversion"/>
    <property type="evidence" value="ECO:0007669"/>
    <property type="project" value="TreeGrafter"/>
</dbReference>
<evidence type="ECO:0000313" key="6">
    <source>
        <dbReference type="EMBL" id="GER70432.1"/>
    </source>
</evidence>
<comment type="catalytic activity">
    <reaction evidence="5">
        <text>(6S)-5-formyl-5,6,7,8-tetrahydrofolate + ATP = (6R)-5,10-methenyltetrahydrofolate + ADP + phosphate</text>
        <dbReference type="Rhea" id="RHEA:10488"/>
        <dbReference type="ChEBI" id="CHEBI:30616"/>
        <dbReference type="ChEBI" id="CHEBI:43474"/>
        <dbReference type="ChEBI" id="CHEBI:57455"/>
        <dbReference type="ChEBI" id="CHEBI:57457"/>
        <dbReference type="ChEBI" id="CHEBI:456216"/>
        <dbReference type="EC" id="6.3.3.2"/>
    </reaction>
</comment>
<dbReference type="GO" id="GO:0005524">
    <property type="term" value="F:ATP binding"/>
    <property type="evidence" value="ECO:0007669"/>
    <property type="project" value="UniProtKB-KW"/>
</dbReference>
<dbReference type="Gene3D" id="3.40.50.10420">
    <property type="entry name" value="NagB/RpiA/CoA transferase-like"/>
    <property type="match status" value="1"/>
</dbReference>
<gene>
    <name evidence="6" type="primary">yqgN</name>
    <name evidence="6" type="ORF">BpJC7_17350</name>
</gene>
<dbReference type="PIRSF" id="PIRSF006806">
    <property type="entry name" value="FTHF_cligase"/>
    <property type="match status" value="1"/>
</dbReference>
<comment type="similarity">
    <text evidence="1 5">Belongs to the 5-formyltetrahydrofolate cyclo-ligase family.</text>
</comment>
<evidence type="ECO:0000256" key="5">
    <source>
        <dbReference type="RuleBase" id="RU361279"/>
    </source>
</evidence>
<evidence type="ECO:0000256" key="2">
    <source>
        <dbReference type="ARBA" id="ARBA00022741"/>
    </source>
</evidence>
<evidence type="ECO:0000256" key="4">
    <source>
        <dbReference type="PIRSR" id="PIRSR006806-1"/>
    </source>
</evidence>
<dbReference type="Proteomes" id="UP000391919">
    <property type="component" value="Unassembled WGS sequence"/>
</dbReference>
<dbReference type="PANTHER" id="PTHR23407">
    <property type="entry name" value="ATPASE INHIBITOR/5-FORMYLTETRAHYDROFOLATE CYCLO-LIGASE"/>
    <property type="match status" value="1"/>
</dbReference>
<protein>
    <recommendedName>
        <fullName evidence="5">5-formyltetrahydrofolate cyclo-ligase</fullName>
        <ecNumber evidence="5">6.3.3.2</ecNumber>
    </recommendedName>
</protein>
<proteinExistence type="inferred from homology"/>
<reference evidence="6 7" key="1">
    <citation type="submission" date="2019-09" db="EMBL/GenBank/DDBJ databases">
        <title>Draft genome sequence of Bacillus sp. JC-7.</title>
        <authorList>
            <person name="Tanaka N."/>
            <person name="Shiwa Y."/>
            <person name="Fujita N."/>
            <person name="Tanasupawat S."/>
        </authorList>
    </citation>
    <scope>NUCLEOTIDE SEQUENCE [LARGE SCALE GENOMIC DNA]</scope>
    <source>
        <strain evidence="6 7">JC-7</strain>
    </source>
</reference>
<evidence type="ECO:0000256" key="3">
    <source>
        <dbReference type="ARBA" id="ARBA00022840"/>
    </source>
</evidence>
<keyword evidence="5" id="KW-0460">Magnesium</keyword>
<dbReference type="EC" id="6.3.3.2" evidence="5"/>
<dbReference type="EMBL" id="BKZQ01000020">
    <property type="protein sequence ID" value="GER70432.1"/>
    <property type="molecule type" value="Genomic_DNA"/>
</dbReference>
<feature type="binding site" evidence="4">
    <location>
        <begin position="133"/>
        <end position="141"/>
    </location>
    <ligand>
        <name>ATP</name>
        <dbReference type="ChEBI" id="CHEBI:30616"/>
    </ligand>
</feature>
<sequence>MDKTELRKSMIAYLKSLDAREKQNIEEKLHARLFSSNLWNHAKTIGITVSQGFEWDTKPIIETGWGQGKTVCVPKCVPEEKKLLFYRLDLFGQLEKSFFNLLEPKTNETEQVDKQKIDLLVVPGLVFNTKGYRIGFGGGYYDRFLADFPNDTVSLVYSEQIREDLPLQSYDIAVKHIVTENGILK</sequence>
<dbReference type="AlphaFoldDB" id="A0A5J4J677"/>
<keyword evidence="7" id="KW-1185">Reference proteome</keyword>
<comment type="caution">
    <text evidence="6">The sequence shown here is derived from an EMBL/GenBank/DDBJ whole genome shotgun (WGS) entry which is preliminary data.</text>
</comment>
<evidence type="ECO:0000256" key="1">
    <source>
        <dbReference type="ARBA" id="ARBA00010638"/>
    </source>
</evidence>
<keyword evidence="2 4" id="KW-0547">Nucleotide-binding</keyword>
<name>A0A5J4J677_9BACI</name>
<dbReference type="InterPro" id="IPR002698">
    <property type="entry name" value="FTHF_cligase"/>
</dbReference>
<dbReference type="InterPro" id="IPR024185">
    <property type="entry name" value="FTHF_cligase-like_sf"/>
</dbReference>
<dbReference type="InterPro" id="IPR037171">
    <property type="entry name" value="NagB/RpiA_transferase-like"/>
</dbReference>
<dbReference type="Pfam" id="PF01812">
    <property type="entry name" value="5-FTHF_cyc-lig"/>
    <property type="match status" value="1"/>
</dbReference>
<keyword evidence="3 4" id="KW-0067">ATP-binding</keyword>
<feature type="binding site" evidence="4">
    <location>
        <begin position="3"/>
        <end position="7"/>
    </location>
    <ligand>
        <name>ATP</name>
        <dbReference type="ChEBI" id="CHEBI:30616"/>
    </ligand>
</feature>
<accession>A0A5J4J677</accession>
<dbReference type="PANTHER" id="PTHR23407:SF1">
    <property type="entry name" value="5-FORMYLTETRAHYDROFOLATE CYCLO-LIGASE"/>
    <property type="match status" value="1"/>
</dbReference>
<dbReference type="GO" id="GO:0046872">
    <property type="term" value="F:metal ion binding"/>
    <property type="evidence" value="ECO:0007669"/>
    <property type="project" value="UniProtKB-KW"/>
</dbReference>
<dbReference type="GO" id="GO:0009396">
    <property type="term" value="P:folic acid-containing compound biosynthetic process"/>
    <property type="evidence" value="ECO:0007669"/>
    <property type="project" value="TreeGrafter"/>
</dbReference>
<keyword evidence="5" id="KW-0479">Metal-binding</keyword>
<dbReference type="GO" id="GO:0030272">
    <property type="term" value="F:5-formyltetrahydrofolate cyclo-ligase activity"/>
    <property type="evidence" value="ECO:0007669"/>
    <property type="project" value="UniProtKB-EC"/>
</dbReference>
<evidence type="ECO:0000313" key="7">
    <source>
        <dbReference type="Proteomes" id="UP000391919"/>
    </source>
</evidence>